<proteinExistence type="predicted"/>
<keyword evidence="1" id="KW-0812">Transmembrane</keyword>
<evidence type="ECO:0000313" key="3">
    <source>
        <dbReference type="Proteomes" id="UP001596456"/>
    </source>
</evidence>
<protein>
    <recommendedName>
        <fullName evidence="4">Hedgehog/Intein (Hint) domain-containing protein</fullName>
    </recommendedName>
</protein>
<evidence type="ECO:0008006" key="4">
    <source>
        <dbReference type="Google" id="ProtNLM"/>
    </source>
</evidence>
<organism evidence="2 3">
    <name type="scientific">Rhodocista pekingensis</name>
    <dbReference type="NCBI Taxonomy" id="201185"/>
    <lineage>
        <taxon>Bacteria</taxon>
        <taxon>Pseudomonadati</taxon>
        <taxon>Pseudomonadota</taxon>
        <taxon>Alphaproteobacteria</taxon>
        <taxon>Rhodospirillales</taxon>
        <taxon>Azospirillaceae</taxon>
        <taxon>Rhodocista</taxon>
    </lineage>
</organism>
<evidence type="ECO:0000256" key="1">
    <source>
        <dbReference type="SAM" id="Phobius"/>
    </source>
</evidence>
<gene>
    <name evidence="2" type="ORF">ACFQPS_07895</name>
</gene>
<dbReference type="Proteomes" id="UP001596456">
    <property type="component" value="Unassembled WGS sequence"/>
</dbReference>
<reference evidence="3" key="1">
    <citation type="journal article" date="2019" name="Int. J. Syst. Evol. Microbiol.">
        <title>The Global Catalogue of Microorganisms (GCM) 10K type strain sequencing project: providing services to taxonomists for standard genome sequencing and annotation.</title>
        <authorList>
            <consortium name="The Broad Institute Genomics Platform"/>
            <consortium name="The Broad Institute Genome Sequencing Center for Infectious Disease"/>
            <person name="Wu L."/>
            <person name="Ma J."/>
        </authorList>
    </citation>
    <scope>NUCLEOTIDE SEQUENCE [LARGE SCALE GENOMIC DNA]</scope>
    <source>
        <strain evidence="3">CGMCC 1.16275</strain>
    </source>
</reference>
<dbReference type="EMBL" id="JBHTCM010000009">
    <property type="protein sequence ID" value="MFC7333081.1"/>
    <property type="molecule type" value="Genomic_DNA"/>
</dbReference>
<dbReference type="Pfam" id="PF05354">
    <property type="entry name" value="Phage_attach"/>
    <property type="match status" value="1"/>
</dbReference>
<keyword evidence="1" id="KW-1133">Transmembrane helix</keyword>
<accession>A0ABW2KV65</accession>
<feature type="transmembrane region" description="Helical" evidence="1">
    <location>
        <begin position="12"/>
        <end position="32"/>
    </location>
</feature>
<name>A0ABW2KV65_9PROT</name>
<dbReference type="RefSeq" id="WP_377357930.1">
    <property type="nucleotide sequence ID" value="NZ_JBHTCM010000009.1"/>
</dbReference>
<comment type="caution">
    <text evidence="2">The sequence shown here is derived from an EMBL/GenBank/DDBJ whole genome shotgun (WGS) entry which is preliminary data.</text>
</comment>
<keyword evidence="1" id="KW-0472">Membrane</keyword>
<dbReference type="InterPro" id="IPR008018">
    <property type="entry name" value="Phage_tail_attach_FII"/>
</dbReference>
<keyword evidence="3" id="KW-1185">Reference proteome</keyword>
<evidence type="ECO:0000313" key="2">
    <source>
        <dbReference type="EMBL" id="MFC7333081.1"/>
    </source>
</evidence>
<sequence length="266" mass="27265">MADPFQAALAPVFAILGTPATYIGIGGSTVLLRVIARRNDLVTGFGGGDLVSDGAVFELRAADLTAAGIRPWAGDRLLVGDDLFEVQGAPVRRDPARMVWTLETVQIPAPTSYPQFDPPTISGGAVETVLGPNAPPGVWTGTYVTAAQVALAVGQIVHVNAAGRLVPCCADAAATADPAGVVLIGAPAGEPARWATERPVERADWSALLESGAPALVPGTDYFLSARIAGGLTDMPPSAPGWWVVPVGFAVAPTVLHVQPGTPIQL</sequence>